<dbReference type="GO" id="GO:0006508">
    <property type="term" value="P:proteolysis"/>
    <property type="evidence" value="ECO:0007669"/>
    <property type="project" value="UniProtKB-KW"/>
</dbReference>
<accession>B3TC66</accession>
<keyword evidence="6" id="KW-0964">Secreted</keyword>
<evidence type="ECO:0000256" key="8">
    <source>
        <dbReference type="ARBA" id="ARBA00022670"/>
    </source>
</evidence>
<keyword evidence="7" id="KW-0121">Carboxypeptidase</keyword>
<keyword evidence="11" id="KW-0378">Hydrolase</keyword>
<evidence type="ECO:0000256" key="5">
    <source>
        <dbReference type="ARBA" id="ARBA00014116"/>
    </source>
</evidence>
<keyword evidence="17" id="KW-0325">Glycoprotein</keyword>
<dbReference type="AlphaFoldDB" id="B3TC66"/>
<dbReference type="Gene3D" id="3.40.630.10">
    <property type="entry name" value="Zn peptidases"/>
    <property type="match status" value="2"/>
</dbReference>
<sequence>MSSTTRTMVTVSATAALLTVVLAAQPPDHATLAAIRDEGLGGSQVTDHISWLSDVYGPRVTGTPAIEQARVWTMEKLREWGLSDVHEERFAFGHGWSLERFHAHMVEPQVMPIIGYPKSWSSSTEGIVTADVTRVDIETEADFETYRGTLRGKIVLPQPAREVRMLEGDLVLRMTDEQLAEASRTEVPPPARGRRRGRGGRDGLSFNDRLQQFYVEEGVVAVLDRGSDSFMMGAGSGLPYQTQRTDGGTIFVGRGGPRDENAGNVVPSVTLAVEHYNRMVRILDKDVPVRVELHVETTFHDETDAADQMNAFNILAEIPGTDLADEVVMVGAHFDTTHAGTGATDNTTGVAAMMEVMRILRTIGARPRRTIRLALWGAEEQGLLGSREYVRRHFGDPQTTGLLPAHQTLSGYFNLDNGSGRLRGIWLQENFAVAPVFEAWLPSLHDLGVTTLGPRSVSGTDHTAFDAVGLPGFQFIQDRLEYNARTHHSNMDVVDRVQRDDVVQMAVVAAIFAYNTAMRDELLPRKALPRVDR</sequence>
<evidence type="ECO:0000256" key="16">
    <source>
        <dbReference type="ARBA" id="ARBA00023145"/>
    </source>
</evidence>
<reference evidence="23" key="1">
    <citation type="journal article" date="2008" name="ISME J.">
        <title>Genomic patterns of recombination, clonal divergence and environment in marine microbial populations.</title>
        <authorList>
            <person name="Konstantinidis K.T."/>
            <person name="Delong E.F."/>
        </authorList>
    </citation>
    <scope>NUCLEOTIDE SEQUENCE</scope>
</reference>
<evidence type="ECO:0000256" key="13">
    <source>
        <dbReference type="ARBA" id="ARBA00022833"/>
    </source>
</evidence>
<gene>
    <name evidence="23" type="ORF">ALOHA_HF4000APKG10H12ctg1g7</name>
</gene>
<feature type="domain" description="Peptidase M28" evidence="22">
    <location>
        <begin position="313"/>
        <end position="509"/>
    </location>
</feature>
<dbReference type="Pfam" id="PF04389">
    <property type="entry name" value="Peptidase_M28"/>
    <property type="match status" value="1"/>
</dbReference>
<protein>
    <recommendedName>
        <fullName evidence="5">Carboxypeptidase Q</fullName>
    </recommendedName>
    <alternativeName>
        <fullName evidence="20">Plasma glutamate carboxypeptidase</fullName>
    </alternativeName>
</protein>
<dbReference type="GO" id="GO:0004180">
    <property type="term" value="F:carboxypeptidase activity"/>
    <property type="evidence" value="ECO:0007669"/>
    <property type="project" value="UniProtKB-KW"/>
</dbReference>
<evidence type="ECO:0000256" key="19">
    <source>
        <dbReference type="ARBA" id="ARBA00025833"/>
    </source>
</evidence>
<keyword evidence="12" id="KW-0256">Endoplasmic reticulum</keyword>
<keyword evidence="13" id="KW-0862">Zinc</keyword>
<keyword evidence="8" id="KW-0645">Protease</keyword>
<keyword evidence="18" id="KW-0458">Lysosome</keyword>
<dbReference type="PANTHER" id="PTHR12053:SF3">
    <property type="entry name" value="CARBOXYPEPTIDASE Q"/>
    <property type="match status" value="1"/>
</dbReference>
<keyword evidence="9" id="KW-0479">Metal-binding</keyword>
<dbReference type="SUPFAM" id="SSF53187">
    <property type="entry name" value="Zn-dependent exopeptidases"/>
    <property type="match status" value="1"/>
</dbReference>
<dbReference type="EMBL" id="EU016668">
    <property type="protein sequence ID" value="ABZ10175.1"/>
    <property type="molecule type" value="Genomic_DNA"/>
</dbReference>
<keyword evidence="15" id="KW-0482">Metalloprotease</keyword>
<evidence type="ECO:0000256" key="15">
    <source>
        <dbReference type="ARBA" id="ARBA00023049"/>
    </source>
</evidence>
<dbReference type="GO" id="GO:0070573">
    <property type="term" value="F:metallodipeptidase activity"/>
    <property type="evidence" value="ECO:0007669"/>
    <property type="project" value="InterPro"/>
</dbReference>
<dbReference type="InterPro" id="IPR007484">
    <property type="entry name" value="Peptidase_M28"/>
</dbReference>
<evidence type="ECO:0000256" key="11">
    <source>
        <dbReference type="ARBA" id="ARBA00022801"/>
    </source>
</evidence>
<dbReference type="PANTHER" id="PTHR12053">
    <property type="entry name" value="PROTEASE FAMILY M28 PLASMA GLUTAMATE CARBOXYPEPTIDASE-RELATED"/>
    <property type="match status" value="1"/>
</dbReference>
<comment type="subcellular location">
    <subcellularLocation>
        <location evidence="1">Endoplasmic reticulum</location>
    </subcellularLocation>
    <subcellularLocation>
        <location evidence="3">Golgi apparatus</location>
    </subcellularLocation>
    <subcellularLocation>
        <location evidence="2">Lysosome</location>
    </subcellularLocation>
    <subcellularLocation>
        <location evidence="4">Secreted</location>
    </subcellularLocation>
</comment>
<feature type="region of interest" description="Disordered" evidence="21">
    <location>
        <begin position="179"/>
        <end position="203"/>
    </location>
</feature>
<evidence type="ECO:0000256" key="2">
    <source>
        <dbReference type="ARBA" id="ARBA00004371"/>
    </source>
</evidence>
<evidence type="ECO:0000256" key="18">
    <source>
        <dbReference type="ARBA" id="ARBA00023228"/>
    </source>
</evidence>
<proteinExistence type="predicted"/>
<evidence type="ECO:0000256" key="20">
    <source>
        <dbReference type="ARBA" id="ARBA00033328"/>
    </source>
</evidence>
<keyword evidence="14" id="KW-0333">Golgi apparatus</keyword>
<evidence type="ECO:0000259" key="22">
    <source>
        <dbReference type="Pfam" id="PF04389"/>
    </source>
</evidence>
<evidence type="ECO:0000256" key="17">
    <source>
        <dbReference type="ARBA" id="ARBA00023180"/>
    </source>
</evidence>
<evidence type="ECO:0000313" key="23">
    <source>
        <dbReference type="EMBL" id="ABZ10175.1"/>
    </source>
</evidence>
<evidence type="ECO:0000256" key="9">
    <source>
        <dbReference type="ARBA" id="ARBA00022723"/>
    </source>
</evidence>
<name>B3TC66_9ZZZZ</name>
<evidence type="ECO:0000256" key="14">
    <source>
        <dbReference type="ARBA" id="ARBA00023034"/>
    </source>
</evidence>
<evidence type="ECO:0000256" key="7">
    <source>
        <dbReference type="ARBA" id="ARBA00022645"/>
    </source>
</evidence>
<dbReference type="GO" id="GO:0046872">
    <property type="term" value="F:metal ion binding"/>
    <property type="evidence" value="ECO:0007669"/>
    <property type="project" value="UniProtKB-KW"/>
</dbReference>
<evidence type="ECO:0000256" key="21">
    <source>
        <dbReference type="SAM" id="MobiDB-lite"/>
    </source>
</evidence>
<evidence type="ECO:0000256" key="4">
    <source>
        <dbReference type="ARBA" id="ARBA00004613"/>
    </source>
</evidence>
<evidence type="ECO:0000256" key="10">
    <source>
        <dbReference type="ARBA" id="ARBA00022729"/>
    </source>
</evidence>
<evidence type="ECO:0000256" key="3">
    <source>
        <dbReference type="ARBA" id="ARBA00004555"/>
    </source>
</evidence>
<evidence type="ECO:0000256" key="1">
    <source>
        <dbReference type="ARBA" id="ARBA00004240"/>
    </source>
</evidence>
<keyword evidence="10" id="KW-0732">Signal</keyword>
<organism evidence="23">
    <name type="scientific">uncultured marine microorganism HF4000_APKG10H12</name>
    <dbReference type="NCBI Taxonomy" id="455560"/>
    <lineage>
        <taxon>unclassified sequences</taxon>
        <taxon>environmental samples</taxon>
    </lineage>
</organism>
<dbReference type="InterPro" id="IPR039866">
    <property type="entry name" value="CPQ"/>
</dbReference>
<comment type="subunit">
    <text evidence="19">Homodimer. The monomeric form is inactive while the homodimer is active.</text>
</comment>
<dbReference type="GO" id="GO:0005576">
    <property type="term" value="C:extracellular region"/>
    <property type="evidence" value="ECO:0007669"/>
    <property type="project" value="UniProtKB-SubCell"/>
</dbReference>
<keyword evidence="16" id="KW-0865">Zymogen</keyword>
<evidence type="ECO:0000256" key="12">
    <source>
        <dbReference type="ARBA" id="ARBA00022824"/>
    </source>
</evidence>
<evidence type="ECO:0000256" key="6">
    <source>
        <dbReference type="ARBA" id="ARBA00022525"/>
    </source>
</evidence>